<keyword evidence="2" id="KW-1185">Reference proteome</keyword>
<dbReference type="EMBL" id="FLOB01000009">
    <property type="protein sequence ID" value="SBS35402.1"/>
    <property type="molecule type" value="Genomic_DNA"/>
</dbReference>
<accession>A0A1A8TPV8</accession>
<dbReference type="STRING" id="1792290.MSP8886_03376"/>
<dbReference type="Proteomes" id="UP000092544">
    <property type="component" value="Unassembled WGS sequence"/>
</dbReference>
<dbReference type="Gene3D" id="2.40.160.10">
    <property type="entry name" value="Porin"/>
    <property type="match status" value="1"/>
</dbReference>
<evidence type="ECO:0008006" key="3">
    <source>
        <dbReference type="Google" id="ProtNLM"/>
    </source>
</evidence>
<dbReference type="InterPro" id="IPR023614">
    <property type="entry name" value="Porin_dom_sf"/>
</dbReference>
<organism evidence="1 2">
    <name type="scientific">Marinomonas spartinae</name>
    <dbReference type="NCBI Taxonomy" id="1792290"/>
    <lineage>
        <taxon>Bacteria</taxon>
        <taxon>Pseudomonadati</taxon>
        <taxon>Pseudomonadota</taxon>
        <taxon>Gammaproteobacteria</taxon>
        <taxon>Oceanospirillales</taxon>
        <taxon>Oceanospirillaceae</taxon>
        <taxon>Marinomonas</taxon>
    </lineage>
</organism>
<evidence type="ECO:0000313" key="2">
    <source>
        <dbReference type="Proteomes" id="UP000092544"/>
    </source>
</evidence>
<evidence type="ECO:0000313" key="1">
    <source>
        <dbReference type="EMBL" id="SBS35402.1"/>
    </source>
</evidence>
<gene>
    <name evidence="1" type="ORF">MSP8886_03376</name>
</gene>
<dbReference type="OrthoDB" id="9767539at2"/>
<proteinExistence type="predicted"/>
<protein>
    <recommendedName>
        <fullName evidence="3">Outer membrane porin, OprD family</fullName>
    </recommendedName>
</protein>
<dbReference type="AlphaFoldDB" id="A0A1A8TPV8"/>
<reference evidence="1 2" key="1">
    <citation type="submission" date="2016-06" db="EMBL/GenBank/DDBJ databases">
        <authorList>
            <person name="Kjaerup R.B."/>
            <person name="Dalgaard T.S."/>
            <person name="Juul-Madsen H.R."/>
        </authorList>
    </citation>
    <scope>NUCLEOTIDE SEQUENCE [LARGE SCALE GENOMIC DNA]</scope>
    <source>
        <strain evidence="1 2">CECT 8886</strain>
    </source>
</reference>
<sequence>MKRIHYGTLITMSMIGAISADAKADSLQDAIKGGTFSGGLRNTLELATQSDAAGAGALNNAKVLGSALTLDYLTGSYYGFKVGVGSETGYDWKIQDNDTLTTSGGENDHRVTVNTTNLYRAFLDYRFRKEITNTHIRIGRQGIVSPLLMNSGIYPMKDSFDAAVLENKDIQNTLLRVMYVTKWNMRYGDDNNGSLTQTSKSYHHPVVSLYLNNKSINGLNIEAQWLANHNDKNAGDPPIAVTAKDYDTSFLGLTYKVLDTNWVVGAKTLSANFENSANTGYWGALVKNTFNGIGVQLAYTSVQDAASFPGTLGHVPMFRAYNPGLQGEYFAGLKTTSIAANYGFHIPGFKTTIGYTSWQQSAQGIKHSRGTDLDGGYEASLRVDYKSQDIKGLSALMQLSYIDYNQNVPKDSLTVLRTSVNYQF</sequence>
<dbReference type="RefSeq" id="WP_139063169.1">
    <property type="nucleotide sequence ID" value="NZ_FLOB01000009.1"/>
</dbReference>
<name>A0A1A8TPV8_9GAMM</name>